<dbReference type="EMBL" id="CP033058">
    <property type="protein sequence ID" value="AZZ65657.1"/>
    <property type="molecule type" value="Genomic_DNA"/>
</dbReference>
<gene>
    <name evidence="3" type="ORF">DMC14_002585</name>
</gene>
<dbReference type="OrthoDB" id="400200at2"/>
<evidence type="ECO:0008006" key="5">
    <source>
        <dbReference type="Google" id="ProtNLM"/>
    </source>
</evidence>
<reference evidence="3" key="1">
    <citation type="submission" date="2019-03" db="EMBL/GenBank/DDBJ databases">
        <title>Draft Sequence and Annotation of the Mycoplasma phocicerebrale Strain 1049T Genome.</title>
        <authorList>
            <person name="Frasca S.Jr."/>
            <person name="Kutish G.F."/>
            <person name="Castellanos Gell J."/>
            <person name="Michaels D.L."/>
            <person name="Brown D.R."/>
        </authorList>
    </citation>
    <scope>NUCLEOTIDE SEQUENCE</scope>
    <source>
        <strain evidence="3">1049</strain>
    </source>
</reference>
<name>A0A3Q9VAF4_9BACT</name>
<evidence type="ECO:0000313" key="3">
    <source>
        <dbReference type="EMBL" id="AZZ65657.1"/>
    </source>
</evidence>
<sequence length="1278" mass="150348">MKKFTKILIAILTVVGTSAIGLGIGACQRNIEKKFASTHHYRSENVWINKFEEYLTARHYVTVPFNKLKIYNKNIDINTVIGRQNITPTTKEIISLMDNSAKREIESWLYLEIENYIKNFLNIRTPFEFSFVDDYSNNSISFLDLWKYKLNFKNNPSAFTWDLHYSSRLVKSSGKDGRIREYEFKNYLANLKLNKNLKIRIKVKSKTQAEAFKYFHKELNKFITPNQPINLTTDYLRNTIDDFEIPKNEFESFKSNNYYFLEWAKRLDKLKFSLDNEVWKIKYEITEDKRHINIYMSNNYYKNPIIQNQKINFVGSNKYDALNIISKFQISERGQYLSFDNYNSSNPTGMSEDKEKRVENDKTIGLNGSNYYLGTYILHTPSKFTFKAPNDNYVVKVNGKKIDVLNNKFDIELKDKRIDANDDSREFDEGADNSKPKNQSNSHKKNEYTITIEEYENININSTPKIIYTKKYIIESKTGALDFKWYAWDPKNNSNQRKLIEKFLKDEEGQIKLDKQGNPILNPKYDPLIDKNTGTKKELIWIDTQNIKFNDSIISEKTNFEINYAKKTGLPFFAYTLFNSKGETIRDKGFIAEAIVLSKAALKQLSGITKEYYMLKLTDSLGWKNNQANKFWPEPIKLDNVVSENSYLSNEGTYLFYSRSSKDTVNNFKIVLIKDNESVLNKTFTEINDINIFKNLWTTTTGKFFANFLEMKHNIIKTQLPFIKYEEAKEYWNEYITYLAKNKIEQINILPKLDFSNENNKFDNKELFINYLKTNKIDLIEKYGKFKGKEYVGVSHYEFVDKNTIKIFYDLKTADDRFKLLADNQEYTLSFKNAANKEIIYLNWNLDLIQEKTTSISREIFIKWLENNYFLLLTNNENTKNKLEFSFKLINNQISFIYDLKPQFKNNYQLQNSQITLNANFFSSKLFDALEIKDINLMGENREEEIIKIIKNEIVKQITNYLKSINIPFSKDEIIIENFSNKIDILKTIFINMEEAIKNLTKIKVTVQNQQLVFKVINFANSIITQPIDLSKINLNLIDINFDASFKSEQEYKIKKKKIFQLLKSHIQSKLNDINNELLVDVNVIFNQTDLEKALNNLFYRNIITKIKLLPNHPLISNFANIEIVNSNSNSEALDLNFLIINELNIKLKKYSDIRQAIILWIDKQIKEVNLINNIVFNEDYTIDNIDDKNFIRKLIFKKGVNKITLKIKAMGQKTKNSFDLLVKNDYDGNLTKDEIRDWKNNNNWVLTMSITISITIILVLIIVSSILIYRKKTTKTK</sequence>
<dbReference type="NCBIfam" id="NF045892">
    <property type="entry name" value="ICE_Mbov_0399"/>
    <property type="match status" value="1"/>
</dbReference>
<evidence type="ECO:0000256" key="2">
    <source>
        <dbReference type="SAM" id="Phobius"/>
    </source>
</evidence>
<dbReference type="RefSeq" id="WP_116171520.1">
    <property type="nucleotide sequence ID" value="NZ_CP033058.2"/>
</dbReference>
<protein>
    <recommendedName>
        <fullName evidence="5">Lipoprotein</fullName>
    </recommendedName>
</protein>
<dbReference type="AlphaFoldDB" id="A0A3Q9VAF4"/>
<proteinExistence type="predicted"/>
<keyword evidence="2" id="KW-0812">Transmembrane</keyword>
<dbReference type="KEGG" id="mphc:DMC14_002585"/>
<organism evidence="3 4">
    <name type="scientific">Metamycoplasma phocicerebrale</name>
    <dbReference type="NCBI Taxonomy" id="142649"/>
    <lineage>
        <taxon>Bacteria</taxon>
        <taxon>Bacillati</taxon>
        <taxon>Mycoplasmatota</taxon>
        <taxon>Mycoplasmoidales</taxon>
        <taxon>Metamycoplasmataceae</taxon>
        <taxon>Metamycoplasma</taxon>
    </lineage>
</organism>
<dbReference type="PROSITE" id="PS51257">
    <property type="entry name" value="PROKAR_LIPOPROTEIN"/>
    <property type="match status" value="1"/>
</dbReference>
<keyword evidence="2" id="KW-1133">Transmembrane helix</keyword>
<keyword evidence="2" id="KW-0472">Membrane</keyword>
<feature type="compositionally biased region" description="Basic and acidic residues" evidence="1">
    <location>
        <begin position="422"/>
        <end position="435"/>
    </location>
</feature>
<evidence type="ECO:0000256" key="1">
    <source>
        <dbReference type="SAM" id="MobiDB-lite"/>
    </source>
</evidence>
<evidence type="ECO:0000313" key="4">
    <source>
        <dbReference type="Proteomes" id="UP000256585"/>
    </source>
</evidence>
<accession>A0A3Q9VAF4</accession>
<feature type="transmembrane region" description="Helical" evidence="2">
    <location>
        <begin position="1245"/>
        <end position="1270"/>
    </location>
</feature>
<feature type="region of interest" description="Disordered" evidence="1">
    <location>
        <begin position="422"/>
        <end position="445"/>
    </location>
</feature>
<keyword evidence="4" id="KW-1185">Reference proteome</keyword>
<dbReference type="Proteomes" id="UP000256585">
    <property type="component" value="Chromosome"/>
</dbReference>